<keyword evidence="7" id="KW-1185">Reference proteome</keyword>
<reference evidence="7" key="1">
    <citation type="submission" date="2016-11" db="EMBL/GenBank/DDBJ databases">
        <authorList>
            <person name="Varghese N."/>
            <person name="Submissions S."/>
        </authorList>
    </citation>
    <scope>NUCLEOTIDE SEQUENCE [LARGE SCALE GENOMIC DNA]</scope>
    <source>
        <strain evidence="7">DSM 27619</strain>
    </source>
</reference>
<dbReference type="Pfam" id="PF04140">
    <property type="entry name" value="ICMT"/>
    <property type="match status" value="1"/>
</dbReference>
<dbReference type="GO" id="GO:0016020">
    <property type="term" value="C:membrane"/>
    <property type="evidence" value="ECO:0007669"/>
    <property type="project" value="UniProtKB-SubCell"/>
</dbReference>
<dbReference type="Gene3D" id="1.20.120.1630">
    <property type="match status" value="1"/>
</dbReference>
<evidence type="ECO:0000256" key="5">
    <source>
        <dbReference type="SAM" id="Phobius"/>
    </source>
</evidence>
<sequence length="205" mass="24083">MKNTDHFSLFTFKISAMKTLQIIFTVSMFAWFLSEILYKNILKSNPKDKKGKDKSTLNLLWLAIPFSVASSVTVSYLIKFPISNEVWIYYLGVIFIYIGIVLRFIIIKSLGKYFTVDVTIRENHQIKKEGFYKYLRHPSYAFSLLTSLGLGLYLNNWLSLVLAFVPPFIAFSYRITVEERALVEQFGEEYLEYRRKTKKLIPFVY</sequence>
<dbReference type="GO" id="GO:0004671">
    <property type="term" value="F:protein C-terminal S-isoprenylcysteine carboxyl O-methyltransferase activity"/>
    <property type="evidence" value="ECO:0007669"/>
    <property type="project" value="InterPro"/>
</dbReference>
<evidence type="ECO:0000313" key="6">
    <source>
        <dbReference type="EMBL" id="SHG50694.1"/>
    </source>
</evidence>
<evidence type="ECO:0000256" key="2">
    <source>
        <dbReference type="ARBA" id="ARBA00022692"/>
    </source>
</evidence>
<keyword evidence="2 5" id="KW-0812">Transmembrane</keyword>
<feature type="transmembrane region" description="Helical" evidence="5">
    <location>
        <begin position="20"/>
        <end position="38"/>
    </location>
</feature>
<keyword evidence="4 5" id="KW-0472">Membrane</keyword>
<organism evidence="6 7">
    <name type="scientific">Chryseobacterium arachidis</name>
    <dbReference type="NCBI Taxonomy" id="1416778"/>
    <lineage>
        <taxon>Bacteria</taxon>
        <taxon>Pseudomonadati</taxon>
        <taxon>Bacteroidota</taxon>
        <taxon>Flavobacteriia</taxon>
        <taxon>Flavobacteriales</taxon>
        <taxon>Weeksellaceae</taxon>
        <taxon>Chryseobacterium group</taxon>
        <taxon>Chryseobacterium</taxon>
    </lineage>
</organism>
<evidence type="ECO:0000256" key="4">
    <source>
        <dbReference type="ARBA" id="ARBA00023136"/>
    </source>
</evidence>
<evidence type="ECO:0000256" key="1">
    <source>
        <dbReference type="ARBA" id="ARBA00004141"/>
    </source>
</evidence>
<gene>
    <name evidence="6" type="ORF">SAMN05443633_11692</name>
</gene>
<dbReference type="STRING" id="1416778.SAMN05443633_11692"/>
<dbReference type="GO" id="GO:0032259">
    <property type="term" value="P:methylation"/>
    <property type="evidence" value="ECO:0007669"/>
    <property type="project" value="UniProtKB-KW"/>
</dbReference>
<keyword evidence="3 5" id="KW-1133">Transmembrane helix</keyword>
<dbReference type="InterPro" id="IPR007269">
    <property type="entry name" value="ICMT_MeTrfase"/>
</dbReference>
<dbReference type="PANTHER" id="PTHR43847">
    <property type="entry name" value="BLL3993 PROTEIN"/>
    <property type="match status" value="1"/>
</dbReference>
<accession>A0A1M5KCN9</accession>
<keyword evidence="6" id="KW-0808">Transferase</keyword>
<dbReference type="PANTHER" id="PTHR43847:SF1">
    <property type="entry name" value="BLL3993 PROTEIN"/>
    <property type="match status" value="1"/>
</dbReference>
<keyword evidence="6" id="KW-0489">Methyltransferase</keyword>
<dbReference type="EMBL" id="FQUT01000016">
    <property type="protein sequence ID" value="SHG50694.1"/>
    <property type="molecule type" value="Genomic_DNA"/>
</dbReference>
<evidence type="ECO:0000313" key="7">
    <source>
        <dbReference type="Proteomes" id="UP000184518"/>
    </source>
</evidence>
<comment type="subcellular location">
    <subcellularLocation>
        <location evidence="1">Membrane</location>
        <topology evidence="1">Multi-pass membrane protein</topology>
    </subcellularLocation>
</comment>
<feature type="transmembrane region" description="Helical" evidence="5">
    <location>
        <begin position="59"/>
        <end position="80"/>
    </location>
</feature>
<dbReference type="AlphaFoldDB" id="A0A1M5KCN9"/>
<dbReference type="Proteomes" id="UP000184518">
    <property type="component" value="Unassembled WGS sequence"/>
</dbReference>
<dbReference type="InterPro" id="IPR052527">
    <property type="entry name" value="Metal_cation-efflux_comp"/>
</dbReference>
<evidence type="ECO:0000256" key="3">
    <source>
        <dbReference type="ARBA" id="ARBA00022989"/>
    </source>
</evidence>
<feature type="transmembrane region" description="Helical" evidence="5">
    <location>
        <begin position="86"/>
        <end position="106"/>
    </location>
</feature>
<proteinExistence type="predicted"/>
<protein>
    <submittedName>
        <fullName evidence="6">Protein-S-isoprenylcysteine O-methyltransferase Ste14</fullName>
    </submittedName>
</protein>
<feature type="transmembrane region" description="Helical" evidence="5">
    <location>
        <begin position="134"/>
        <end position="154"/>
    </location>
</feature>
<name>A0A1M5KCN9_9FLAO</name>